<dbReference type="Proteomes" id="UP000764837">
    <property type="component" value="Unassembled WGS sequence"/>
</dbReference>
<comment type="caution">
    <text evidence="1">The sequence shown here is derived from an EMBL/GenBank/DDBJ whole genome shotgun (WGS) entry which is preliminary data.</text>
</comment>
<evidence type="ECO:0000313" key="1">
    <source>
        <dbReference type="EMBL" id="MBM7493638.1"/>
    </source>
</evidence>
<evidence type="ECO:0000313" key="2">
    <source>
        <dbReference type="Proteomes" id="UP000764837"/>
    </source>
</evidence>
<dbReference type="SUPFAM" id="SSF53756">
    <property type="entry name" value="UDP-Glycosyltransferase/glycogen phosphorylase"/>
    <property type="match status" value="1"/>
</dbReference>
<dbReference type="Pfam" id="PF13692">
    <property type="entry name" value="Glyco_trans_1_4"/>
    <property type="match status" value="1"/>
</dbReference>
<dbReference type="EMBL" id="JAFBBP010000001">
    <property type="protein sequence ID" value="MBM7493638.1"/>
    <property type="molecule type" value="Genomic_DNA"/>
</dbReference>
<reference evidence="1 2" key="1">
    <citation type="submission" date="2021-01" db="EMBL/GenBank/DDBJ databases">
        <title>Sequencing the genomes of 1000 actinobacteria strains.</title>
        <authorList>
            <person name="Klenk H.-P."/>
        </authorList>
    </citation>
    <scope>NUCLEOTIDE SEQUENCE [LARGE SCALE GENOMIC DNA]</scope>
    <source>
        <strain evidence="1 2">DSM 100204</strain>
    </source>
</reference>
<gene>
    <name evidence="1" type="ORF">JOD64_004860</name>
</gene>
<name>A0ABS2LZK3_9ACTN</name>
<accession>A0ABS2LZK3</accession>
<proteinExistence type="predicted"/>
<dbReference type="RefSeq" id="WP_204944331.1">
    <property type="nucleotide sequence ID" value="NZ_JAFBBP010000001.1"/>
</dbReference>
<dbReference type="Gene3D" id="3.40.50.2000">
    <property type="entry name" value="Glycogen Phosphorylase B"/>
    <property type="match status" value="2"/>
</dbReference>
<dbReference type="PANTHER" id="PTHR12526">
    <property type="entry name" value="GLYCOSYLTRANSFERASE"/>
    <property type="match status" value="1"/>
</dbReference>
<sequence length="381" mass="42035">MSNRMLQLARSATPPGTPTLVVNDWPNDGSRPDPAPQLPPGLQLITLSRGGGNQIRRWVHRQGRALRVLAALRRAGIRRGDLHGVYLPVGLWNLTTWAVLRSTLQCPLTVDVVERHDSAQFRHGRLTPYFIRHRWHSFLAARLADRIIAISTALERHYARRGKPVLVVPPQVDCADYGPPAPPPIRDGLRLLYAGTAGAKDPLGVILAGIRRLSPPDRQRVHLTIAGMTRAQATSLSDLEGGAVAEFGDQITFLGRVPRYRILAELGAAHFSVLVRPRGGYAEAGFPSKVPESLAAGCPVILNHTSDLARYITDGREGIVLSGPGPDDVRNGIERALALDDEQWRWMSRRSREGAWKFDYQFRATEVSNFVTGREAVIADR</sequence>
<protein>
    <submittedName>
        <fullName evidence="1">Glycosyltransferase involved in cell wall biosynthesis</fullName>
    </submittedName>
</protein>
<organism evidence="1 2">
    <name type="scientific">Micromonospora luteifusca</name>
    <dbReference type="NCBI Taxonomy" id="709860"/>
    <lineage>
        <taxon>Bacteria</taxon>
        <taxon>Bacillati</taxon>
        <taxon>Actinomycetota</taxon>
        <taxon>Actinomycetes</taxon>
        <taxon>Micromonosporales</taxon>
        <taxon>Micromonosporaceae</taxon>
        <taxon>Micromonospora</taxon>
    </lineage>
</organism>
<keyword evidence="2" id="KW-1185">Reference proteome</keyword>